<accession>A0AAD5S346</accession>
<evidence type="ECO:0000256" key="7">
    <source>
        <dbReference type="ARBA" id="ARBA00046672"/>
    </source>
</evidence>
<comment type="catalytic activity">
    <reaction evidence="8">
        <text>L-ornithine + H(+) = putrescine + CO2</text>
        <dbReference type="Rhea" id="RHEA:22964"/>
        <dbReference type="ChEBI" id="CHEBI:15378"/>
        <dbReference type="ChEBI" id="CHEBI:16526"/>
        <dbReference type="ChEBI" id="CHEBI:46911"/>
        <dbReference type="ChEBI" id="CHEBI:326268"/>
        <dbReference type="EC" id="4.1.1.17"/>
    </reaction>
</comment>
<dbReference type="Pfam" id="PF02784">
    <property type="entry name" value="Orn_Arg_deC_N"/>
    <property type="match status" value="1"/>
</dbReference>
<reference evidence="11" key="1">
    <citation type="submission" date="2020-05" db="EMBL/GenBank/DDBJ databases">
        <title>Phylogenomic resolution of chytrid fungi.</title>
        <authorList>
            <person name="Stajich J.E."/>
            <person name="Amses K."/>
            <person name="Simmons R."/>
            <person name="Seto K."/>
            <person name="Myers J."/>
            <person name="Bonds A."/>
            <person name="Quandt C.A."/>
            <person name="Barry K."/>
            <person name="Liu P."/>
            <person name="Grigoriev I."/>
            <person name="Longcore J.E."/>
            <person name="James T.Y."/>
        </authorList>
    </citation>
    <scope>NUCLEOTIDE SEQUENCE</scope>
    <source>
        <strain evidence="11">JEL0318</strain>
    </source>
</reference>
<dbReference type="GO" id="GO:0004586">
    <property type="term" value="F:ornithine decarboxylase activity"/>
    <property type="evidence" value="ECO:0007669"/>
    <property type="project" value="UniProtKB-EC"/>
</dbReference>
<comment type="pathway">
    <text evidence="5">Amine and polyamine biosynthesis; putrescine biosynthesis via L-ornithine pathway; putrescine from L-ornithine: step 1/1.</text>
</comment>
<dbReference type="PRINTS" id="PR01182">
    <property type="entry name" value="ORNDCRBXLASE"/>
</dbReference>
<dbReference type="Gene3D" id="3.20.20.10">
    <property type="entry name" value="Alanine racemase"/>
    <property type="match status" value="1"/>
</dbReference>
<dbReference type="CDD" id="cd00622">
    <property type="entry name" value="PLPDE_III_ODC"/>
    <property type="match status" value="1"/>
</dbReference>
<keyword evidence="12" id="KW-1185">Reference proteome</keyword>
<comment type="subunit">
    <text evidence="7">Homodimer. Only the dimer is catalytically active, as the active sites are constructed of residues from both monomers.</text>
</comment>
<dbReference type="Gene3D" id="2.40.37.10">
    <property type="entry name" value="Lyase, Ornithine Decarboxylase, Chain A, domain 1"/>
    <property type="match status" value="1"/>
</dbReference>
<dbReference type="PROSITE" id="PS00878">
    <property type="entry name" value="ODR_DC_2_1"/>
    <property type="match status" value="1"/>
</dbReference>
<sequence>MKEVTGQFIYPLDATTTHNDNLLTEFELSLKSKLHHALAAKVNGTQQQHHHAQLHHQIEKQLPQCSTRTVDEIIRGRLYDGETDFEEAEDAFFVGDMGEVVRQHAQFQKLLPRVEPFYAVKCNPDPMVLKTLSGLGTGFDCASKGEIQMAIEQGTPASKIIYANPCKQASHIRYAAQHGVTMMTFDNADELKKIKQIHPNPQMILRIRTDDSKSICRLGTKFGAAIENVEGLLSVAKELDMEVIGISFHVGSGCFDASAFGEAVYLARKAFDIGATLGFNFTLLDVGGGFPGNGTDGVTFPQIAAILGPAIDEHFDKSVRVIAEPGRYYVSSAFTLVVNVIARRVVSRDSTSSSPPTADDHPSYMYYINDGMYGSFNCITFDHAVVYPKVLSRNTTYLYRRNDNHSTNPVPDGFEQPSFQCSIWGPTCDSIDCIGKEFALPCLEVGDWMYFENMGAYTMCAASQFNGFRKSALVYTNTADL</sequence>
<proteinExistence type="inferred from homology"/>
<comment type="caution">
    <text evidence="11">The sequence shown here is derived from an EMBL/GenBank/DDBJ whole genome shotgun (WGS) entry which is preliminary data.</text>
</comment>
<dbReference type="InterPro" id="IPR022644">
    <property type="entry name" value="De-COase2_N"/>
</dbReference>
<name>A0AAD5S346_9FUNG</name>
<keyword evidence="3 9" id="KW-0663">Pyridoxal phosphate</keyword>
<dbReference type="InterPro" id="IPR000183">
    <property type="entry name" value="Orn/DAP/Arg_de-COase"/>
</dbReference>
<dbReference type="GO" id="GO:0033387">
    <property type="term" value="P:putrescine biosynthetic process from arginine, via ornithine"/>
    <property type="evidence" value="ECO:0007669"/>
    <property type="project" value="TreeGrafter"/>
</dbReference>
<evidence type="ECO:0000256" key="8">
    <source>
        <dbReference type="ARBA" id="ARBA00049127"/>
    </source>
</evidence>
<dbReference type="FunFam" id="3.20.20.10:FF:000005">
    <property type="entry name" value="Ornithine decarboxylase"/>
    <property type="match status" value="1"/>
</dbReference>
<feature type="active site" description="Proton donor" evidence="9">
    <location>
        <position position="428"/>
    </location>
</feature>
<dbReference type="PANTHER" id="PTHR11482:SF6">
    <property type="entry name" value="ORNITHINE DECARBOXYLASE 1-RELATED"/>
    <property type="match status" value="1"/>
</dbReference>
<dbReference type="InterPro" id="IPR009006">
    <property type="entry name" value="Ala_racemase/Decarboxylase_C"/>
</dbReference>
<evidence type="ECO:0000256" key="6">
    <source>
        <dbReference type="ARBA" id="ARBA00034138"/>
    </source>
</evidence>
<evidence type="ECO:0000256" key="4">
    <source>
        <dbReference type="ARBA" id="ARBA00023239"/>
    </source>
</evidence>
<dbReference type="PRINTS" id="PR01179">
    <property type="entry name" value="ODADCRBXLASE"/>
</dbReference>
<feature type="domain" description="Orn/DAP/Arg decarboxylase 2 N-terminal" evidence="10">
    <location>
        <begin position="98"/>
        <end position="331"/>
    </location>
</feature>
<dbReference type="EMBL" id="JADGJD010001585">
    <property type="protein sequence ID" value="KAJ3040077.1"/>
    <property type="molecule type" value="Genomic_DNA"/>
</dbReference>
<dbReference type="InterPro" id="IPR022653">
    <property type="entry name" value="De-COase2_pyr-phos_BS"/>
</dbReference>
<dbReference type="GO" id="GO:0005737">
    <property type="term" value="C:cytoplasm"/>
    <property type="evidence" value="ECO:0007669"/>
    <property type="project" value="TreeGrafter"/>
</dbReference>
<evidence type="ECO:0000259" key="10">
    <source>
        <dbReference type="Pfam" id="PF02784"/>
    </source>
</evidence>
<evidence type="ECO:0000256" key="3">
    <source>
        <dbReference type="ARBA" id="ARBA00022898"/>
    </source>
</evidence>
<feature type="modified residue" description="N6-(pyridoxal phosphate)lysine" evidence="9">
    <location>
        <position position="121"/>
    </location>
</feature>
<evidence type="ECO:0000313" key="12">
    <source>
        <dbReference type="Proteomes" id="UP001212841"/>
    </source>
</evidence>
<protein>
    <recommendedName>
        <fullName evidence="6">ornithine decarboxylase</fullName>
        <ecNumber evidence="6">4.1.1.17</ecNumber>
    </recommendedName>
</protein>
<comment type="similarity">
    <text evidence="2">Belongs to the Orn/Lys/Arg decarboxylase class-II family.</text>
</comment>
<dbReference type="AlphaFoldDB" id="A0AAD5S346"/>
<comment type="cofactor">
    <cofactor evidence="1 9">
        <name>pyridoxal 5'-phosphate</name>
        <dbReference type="ChEBI" id="CHEBI:597326"/>
    </cofactor>
</comment>
<evidence type="ECO:0000256" key="1">
    <source>
        <dbReference type="ARBA" id="ARBA00001933"/>
    </source>
</evidence>
<evidence type="ECO:0000256" key="9">
    <source>
        <dbReference type="PIRSR" id="PIRSR600183-50"/>
    </source>
</evidence>
<keyword evidence="4" id="KW-0456">Lyase</keyword>
<dbReference type="Proteomes" id="UP001212841">
    <property type="component" value="Unassembled WGS sequence"/>
</dbReference>
<dbReference type="PANTHER" id="PTHR11482">
    <property type="entry name" value="ARGININE/DIAMINOPIMELATE/ORNITHINE DECARBOXYLASE"/>
    <property type="match status" value="1"/>
</dbReference>
<gene>
    <name evidence="11" type="ORF">HK097_002656</name>
</gene>
<evidence type="ECO:0000256" key="2">
    <source>
        <dbReference type="ARBA" id="ARBA00008872"/>
    </source>
</evidence>
<dbReference type="SUPFAM" id="SSF51419">
    <property type="entry name" value="PLP-binding barrel"/>
    <property type="match status" value="1"/>
</dbReference>
<organism evidence="11 12">
    <name type="scientific">Rhizophlyctis rosea</name>
    <dbReference type="NCBI Taxonomy" id="64517"/>
    <lineage>
        <taxon>Eukaryota</taxon>
        <taxon>Fungi</taxon>
        <taxon>Fungi incertae sedis</taxon>
        <taxon>Chytridiomycota</taxon>
        <taxon>Chytridiomycota incertae sedis</taxon>
        <taxon>Chytridiomycetes</taxon>
        <taxon>Rhizophlyctidales</taxon>
        <taxon>Rhizophlyctidaceae</taxon>
        <taxon>Rhizophlyctis</taxon>
    </lineage>
</organism>
<evidence type="ECO:0000313" key="11">
    <source>
        <dbReference type="EMBL" id="KAJ3040077.1"/>
    </source>
</evidence>
<dbReference type="FunFam" id="2.40.37.10:FF:000005">
    <property type="entry name" value="Ornithine decarboxylase"/>
    <property type="match status" value="1"/>
</dbReference>
<dbReference type="InterPro" id="IPR002433">
    <property type="entry name" value="Orn_de-COase"/>
</dbReference>
<dbReference type="SUPFAM" id="SSF50621">
    <property type="entry name" value="Alanine racemase C-terminal domain-like"/>
    <property type="match status" value="1"/>
</dbReference>
<dbReference type="InterPro" id="IPR029066">
    <property type="entry name" value="PLP-binding_barrel"/>
</dbReference>
<dbReference type="EC" id="4.1.1.17" evidence="6"/>
<evidence type="ECO:0000256" key="5">
    <source>
        <dbReference type="ARBA" id="ARBA00034115"/>
    </source>
</evidence>